<dbReference type="GO" id="GO:0016747">
    <property type="term" value="F:acyltransferase activity, transferring groups other than amino-acyl groups"/>
    <property type="evidence" value="ECO:0007669"/>
    <property type="project" value="InterPro"/>
</dbReference>
<keyword evidence="5" id="KW-1185">Reference proteome</keyword>
<dbReference type="GO" id="GO:0005840">
    <property type="term" value="C:ribosome"/>
    <property type="evidence" value="ECO:0007669"/>
    <property type="project" value="UniProtKB-KW"/>
</dbReference>
<keyword evidence="4" id="KW-0687">Ribonucleoprotein</keyword>
<accession>A0A7W4UYX6</accession>
<reference evidence="4 5" key="1">
    <citation type="submission" date="2020-08" db="EMBL/GenBank/DDBJ databases">
        <title>Sequencing the genomes of 1000 actinobacteria strains.</title>
        <authorList>
            <person name="Klenk H.-P."/>
        </authorList>
    </citation>
    <scope>NUCLEOTIDE SEQUENCE [LARGE SCALE GENOMIC DNA]</scope>
    <source>
        <strain evidence="4 5">DSM 20146</strain>
    </source>
</reference>
<dbReference type="RefSeq" id="WP_021760621.1">
    <property type="nucleotide sequence ID" value="NZ_JACHVP010000004.1"/>
</dbReference>
<keyword evidence="1" id="KW-0808">Transferase</keyword>
<dbReference type="PANTHER" id="PTHR43420">
    <property type="entry name" value="ACETYLTRANSFERASE"/>
    <property type="match status" value="1"/>
</dbReference>
<gene>
    <name evidence="4" type="ORF">FHX33_003591</name>
</gene>
<evidence type="ECO:0000313" key="5">
    <source>
        <dbReference type="Proteomes" id="UP000538196"/>
    </source>
</evidence>
<dbReference type="InterPro" id="IPR050680">
    <property type="entry name" value="YpeA/RimI_acetyltransf"/>
</dbReference>
<dbReference type="Gene3D" id="3.40.630.30">
    <property type="match status" value="1"/>
</dbReference>
<keyword evidence="4" id="KW-0689">Ribosomal protein</keyword>
<name>A0A7W4UYX6_LEIAQ</name>
<feature type="domain" description="N-acetyltransferase" evidence="3">
    <location>
        <begin position="6"/>
        <end position="153"/>
    </location>
</feature>
<evidence type="ECO:0000256" key="2">
    <source>
        <dbReference type="ARBA" id="ARBA00023315"/>
    </source>
</evidence>
<dbReference type="Pfam" id="PF00583">
    <property type="entry name" value="Acetyltransf_1"/>
    <property type="match status" value="1"/>
</dbReference>
<dbReference type="CDD" id="cd04301">
    <property type="entry name" value="NAT_SF"/>
    <property type="match status" value="1"/>
</dbReference>
<proteinExistence type="predicted"/>
<dbReference type="EMBL" id="JACHVP010000004">
    <property type="protein sequence ID" value="MBB2968815.1"/>
    <property type="molecule type" value="Genomic_DNA"/>
</dbReference>
<evidence type="ECO:0000259" key="3">
    <source>
        <dbReference type="PROSITE" id="PS51186"/>
    </source>
</evidence>
<dbReference type="SUPFAM" id="SSF55729">
    <property type="entry name" value="Acyl-CoA N-acyltransferases (Nat)"/>
    <property type="match status" value="1"/>
</dbReference>
<dbReference type="Proteomes" id="UP000538196">
    <property type="component" value="Unassembled WGS sequence"/>
</dbReference>
<comment type="caution">
    <text evidence="4">The sequence shown here is derived from an EMBL/GenBank/DDBJ whole genome shotgun (WGS) entry which is preliminary data.</text>
</comment>
<dbReference type="InterPro" id="IPR000182">
    <property type="entry name" value="GNAT_dom"/>
</dbReference>
<evidence type="ECO:0000313" key="4">
    <source>
        <dbReference type="EMBL" id="MBB2968815.1"/>
    </source>
</evidence>
<protein>
    <submittedName>
        <fullName evidence="4">Ribosomal protein S18 acetylase RimI-like enzyme</fullName>
    </submittedName>
</protein>
<evidence type="ECO:0000256" key="1">
    <source>
        <dbReference type="ARBA" id="ARBA00022679"/>
    </source>
</evidence>
<keyword evidence="2" id="KW-0012">Acyltransferase</keyword>
<organism evidence="4 5">
    <name type="scientific">Leifsonia aquatica</name>
    <name type="common">Corynebacterium aquaticum</name>
    <dbReference type="NCBI Taxonomy" id="144185"/>
    <lineage>
        <taxon>Bacteria</taxon>
        <taxon>Bacillati</taxon>
        <taxon>Actinomycetota</taxon>
        <taxon>Actinomycetes</taxon>
        <taxon>Micrococcales</taxon>
        <taxon>Microbacteriaceae</taxon>
        <taxon>Leifsonia</taxon>
    </lineage>
</organism>
<dbReference type="PROSITE" id="PS51186">
    <property type="entry name" value="GNAT"/>
    <property type="match status" value="1"/>
</dbReference>
<dbReference type="InterPro" id="IPR016181">
    <property type="entry name" value="Acyl_CoA_acyltransferase"/>
</dbReference>
<dbReference type="AlphaFoldDB" id="A0A7W4UYX6"/>
<sequence length="154" mass="16820">MALLTAGLRAATPADDAFLRRVFLDSRRSEFAGVPADQVDPLLALQYRAHAADRRARHPHAETAIIVVDDDPVGSVTVDRDGGRMHLVDIAVLASHRGRGIASEILGELVRTTEHATLTVWSLNAGARRLYERFGFQVVSEQFGYVLMATEVDG</sequence>